<dbReference type="EMBL" id="GGEC01083908">
    <property type="protein sequence ID" value="MBX64392.1"/>
    <property type="molecule type" value="Transcribed_RNA"/>
</dbReference>
<protein>
    <submittedName>
        <fullName evidence="1">Uncharacterized protein</fullName>
    </submittedName>
</protein>
<name>A0A2P2QBM4_RHIMU</name>
<organism evidence="1">
    <name type="scientific">Rhizophora mucronata</name>
    <name type="common">Asiatic mangrove</name>
    <dbReference type="NCBI Taxonomy" id="61149"/>
    <lineage>
        <taxon>Eukaryota</taxon>
        <taxon>Viridiplantae</taxon>
        <taxon>Streptophyta</taxon>
        <taxon>Embryophyta</taxon>
        <taxon>Tracheophyta</taxon>
        <taxon>Spermatophyta</taxon>
        <taxon>Magnoliopsida</taxon>
        <taxon>eudicotyledons</taxon>
        <taxon>Gunneridae</taxon>
        <taxon>Pentapetalae</taxon>
        <taxon>rosids</taxon>
        <taxon>fabids</taxon>
        <taxon>Malpighiales</taxon>
        <taxon>Rhizophoraceae</taxon>
        <taxon>Rhizophora</taxon>
    </lineage>
</organism>
<sequence>MGAIMINIIGTFSNLQMFWKDPLVSFVFRLCLHV</sequence>
<evidence type="ECO:0000313" key="1">
    <source>
        <dbReference type="EMBL" id="MBX64392.1"/>
    </source>
</evidence>
<dbReference type="AlphaFoldDB" id="A0A2P2QBM4"/>
<accession>A0A2P2QBM4</accession>
<reference evidence="1" key="1">
    <citation type="submission" date="2018-02" db="EMBL/GenBank/DDBJ databases">
        <title>Rhizophora mucronata_Transcriptome.</title>
        <authorList>
            <person name="Meera S.P."/>
            <person name="Sreeshan A."/>
            <person name="Augustine A."/>
        </authorList>
    </citation>
    <scope>NUCLEOTIDE SEQUENCE</scope>
    <source>
        <tissue evidence="1">Leaf</tissue>
    </source>
</reference>
<proteinExistence type="predicted"/>